<evidence type="ECO:0000256" key="5">
    <source>
        <dbReference type="ARBA" id="ARBA00022989"/>
    </source>
</evidence>
<evidence type="ECO:0000256" key="7">
    <source>
        <dbReference type="SAM" id="MobiDB-lite"/>
    </source>
</evidence>
<feature type="transmembrane region" description="Helical" evidence="8">
    <location>
        <begin position="622"/>
        <end position="643"/>
    </location>
</feature>
<protein>
    <submittedName>
        <fullName evidence="10">MMPL family transporter</fullName>
    </submittedName>
</protein>
<evidence type="ECO:0000313" key="11">
    <source>
        <dbReference type="Proteomes" id="UP000830115"/>
    </source>
</evidence>
<comment type="subcellular location">
    <subcellularLocation>
        <location evidence="1">Cell membrane</location>
        <topology evidence="1">Multi-pass membrane protein</topology>
    </subcellularLocation>
</comment>
<gene>
    <name evidence="10" type="ORF">K9S39_01325</name>
</gene>
<feature type="region of interest" description="Disordered" evidence="7">
    <location>
        <begin position="1"/>
        <end position="27"/>
    </location>
</feature>
<feature type="transmembrane region" description="Helical" evidence="8">
    <location>
        <begin position="735"/>
        <end position="755"/>
    </location>
</feature>
<proteinExistence type="inferred from homology"/>
<evidence type="ECO:0000256" key="1">
    <source>
        <dbReference type="ARBA" id="ARBA00004651"/>
    </source>
</evidence>
<accession>A0ABY4LYX3</accession>
<feature type="transmembrane region" description="Helical" evidence="8">
    <location>
        <begin position="311"/>
        <end position="332"/>
    </location>
</feature>
<dbReference type="Pfam" id="PF03176">
    <property type="entry name" value="MMPL"/>
    <property type="match status" value="2"/>
</dbReference>
<evidence type="ECO:0000313" key="10">
    <source>
        <dbReference type="EMBL" id="UQA90710.1"/>
    </source>
</evidence>
<dbReference type="EMBL" id="CP086322">
    <property type="protein sequence ID" value="UQA90710.1"/>
    <property type="molecule type" value="Genomic_DNA"/>
</dbReference>
<keyword evidence="5 8" id="KW-1133">Transmembrane helix</keyword>
<evidence type="ECO:0000256" key="3">
    <source>
        <dbReference type="ARBA" id="ARBA00022475"/>
    </source>
</evidence>
<evidence type="ECO:0000256" key="2">
    <source>
        <dbReference type="ARBA" id="ARBA00010157"/>
    </source>
</evidence>
<evidence type="ECO:0000256" key="8">
    <source>
        <dbReference type="SAM" id="Phobius"/>
    </source>
</evidence>
<feature type="transmembrane region" description="Helical" evidence="8">
    <location>
        <begin position="43"/>
        <end position="64"/>
    </location>
</feature>
<feature type="domain" description="SSD" evidence="9">
    <location>
        <begin position="236"/>
        <end position="361"/>
    </location>
</feature>
<evidence type="ECO:0000256" key="6">
    <source>
        <dbReference type="ARBA" id="ARBA00023136"/>
    </source>
</evidence>
<dbReference type="PROSITE" id="PS50156">
    <property type="entry name" value="SSD"/>
    <property type="match status" value="1"/>
</dbReference>
<keyword evidence="6 8" id="KW-0472">Membrane</keyword>
<feature type="transmembrane region" description="Helical" evidence="8">
    <location>
        <begin position="338"/>
        <end position="363"/>
    </location>
</feature>
<keyword evidence="4 8" id="KW-0812">Transmembrane</keyword>
<keyword evidence="11" id="KW-1185">Reference proteome</keyword>
<feature type="compositionally biased region" description="Low complexity" evidence="7">
    <location>
        <begin position="1"/>
        <end position="14"/>
    </location>
</feature>
<dbReference type="Gene3D" id="1.20.1640.10">
    <property type="entry name" value="Multidrug efflux transporter AcrB transmembrane domain"/>
    <property type="match status" value="2"/>
</dbReference>
<feature type="transmembrane region" description="Helical" evidence="8">
    <location>
        <begin position="262"/>
        <end position="283"/>
    </location>
</feature>
<dbReference type="SUPFAM" id="SSF82866">
    <property type="entry name" value="Multidrug efflux transporter AcrB transmembrane domain"/>
    <property type="match status" value="2"/>
</dbReference>
<dbReference type="PANTHER" id="PTHR33406:SF11">
    <property type="entry name" value="MEMBRANE PROTEIN SCO6666-RELATED"/>
    <property type="match status" value="1"/>
</dbReference>
<keyword evidence="3" id="KW-1003">Cell membrane</keyword>
<dbReference type="PANTHER" id="PTHR33406">
    <property type="entry name" value="MEMBRANE PROTEIN MJ1562-RELATED"/>
    <property type="match status" value="1"/>
</dbReference>
<feature type="compositionally biased region" description="Gly residues" evidence="7">
    <location>
        <begin position="386"/>
        <end position="403"/>
    </location>
</feature>
<name>A0ABY4LYX3_9ACTN</name>
<feature type="region of interest" description="Disordered" evidence="7">
    <location>
        <begin position="380"/>
        <end position="431"/>
    </location>
</feature>
<feature type="transmembrane region" description="Helical" evidence="8">
    <location>
        <begin position="761"/>
        <end position="780"/>
    </location>
</feature>
<feature type="transmembrane region" description="Helical" evidence="8">
    <location>
        <begin position="648"/>
        <end position="666"/>
    </location>
</feature>
<dbReference type="InterPro" id="IPR004869">
    <property type="entry name" value="MMPL_dom"/>
</dbReference>
<comment type="similarity">
    <text evidence="2">Belongs to the resistance-nodulation-cell division (RND) (TC 2.A.6) family. MmpL subfamily.</text>
</comment>
<dbReference type="Proteomes" id="UP000830115">
    <property type="component" value="Chromosome"/>
</dbReference>
<organism evidence="10 11">
    <name type="scientific">Streptomyces halobius</name>
    <dbReference type="NCBI Taxonomy" id="2879846"/>
    <lineage>
        <taxon>Bacteria</taxon>
        <taxon>Bacillati</taxon>
        <taxon>Actinomycetota</taxon>
        <taxon>Actinomycetes</taxon>
        <taxon>Kitasatosporales</taxon>
        <taxon>Streptomycetaceae</taxon>
        <taxon>Streptomyces</taxon>
    </lineage>
</organism>
<feature type="transmembrane region" description="Helical" evidence="8">
    <location>
        <begin position="452"/>
        <end position="474"/>
    </location>
</feature>
<feature type="transmembrane region" description="Helical" evidence="8">
    <location>
        <begin position="686"/>
        <end position="706"/>
    </location>
</feature>
<feature type="compositionally biased region" description="Low complexity" evidence="7">
    <location>
        <begin position="404"/>
        <end position="427"/>
    </location>
</feature>
<dbReference type="InterPro" id="IPR050545">
    <property type="entry name" value="Mycobact_MmpL"/>
</dbReference>
<dbReference type="RefSeq" id="WP_248861473.1">
    <property type="nucleotide sequence ID" value="NZ_CP086322.1"/>
</dbReference>
<evidence type="ECO:0000259" key="9">
    <source>
        <dbReference type="PROSITE" id="PS50156"/>
    </source>
</evidence>
<dbReference type="InterPro" id="IPR000731">
    <property type="entry name" value="SSD"/>
</dbReference>
<reference evidence="10" key="1">
    <citation type="submission" date="2021-10" db="EMBL/GenBank/DDBJ databases">
        <title>Streptomyces nigrumlapis sp.nov.,an antimicrobial producing actinobacterium isolated from Black Gobi rocks.</title>
        <authorList>
            <person name="Wen Y."/>
            <person name="Zhang W."/>
            <person name="Liu X.G."/>
        </authorList>
    </citation>
    <scope>NUCLEOTIDE SEQUENCE</scope>
    <source>
        <strain evidence="10">ST13-2-2</strain>
    </source>
</reference>
<feature type="transmembrane region" description="Helical" evidence="8">
    <location>
        <begin position="217"/>
        <end position="250"/>
    </location>
</feature>
<sequence>MRKAANTTTAAESPSPAPGAGPGKPADRSRLAALGRFLVRRRVPVLLAVLLAVAAAVPVGGGVADRLSSGGFTDPAAESSKTQDFLADRFGSGVPNLVFLARAPGPVDDPRTASAGRDLTRRLAQEPGVLSAASYWTAPRESAQPLKARDGRSALVLMRLGGDEDRVRATAKELVPRFTGRHGVLRLSATGEAQVSGEVQEQSERDLLRAEAYAAPVILLILLFVFGSAVAAGLPLLIGVFSILGTFVVLQVLSHLTSVSVFAINITTALGLGLAIDYSLFIVTRFREEMARGLGTTEAVAQSVRTAGRTVLFSALTVALSLSALLVFPLYFLRSFAYAGVAVVALAAFAAVVVLPAVLGVLGPRIDALDVRRLFRCRPKRDGDRGGQGMGPEGPAGGSGRAAGTGRTTRTGQTTGTGQVAGTAEAAGAGGARPGNNGFWHRLATAVMRRPVLCATGVITLLVVLGLPFTRISFGLIDDRVLPADAPAHRTAQFVREEFASRENSALSVVLPTISGSGDRQQVTAYATRLSALPGVARVDTVTGSYAGGRQVAPASAASAAFTANGASWLSVVPSVEPFSSAGAKLVERLRADGAPGAVLVGGDAAVLADTRDTLADRLPEAALIVGGTTVALLFLFTGSVLIPFKAVLLNLLSLTATFGAMVYVFQEGHLRWLVGDFTVTGMVDTSMPVLMFCVAFGLSMDYEVFLLSRIKEVYAETGDNTLAVAAGLERTGRLVSAAAALVAVVMIALATSGITFLKLLGVGLALAVLLDATLVRGVLVPAVMRLAGRANWWAPRPLRRLHGKLGLSDE</sequence>
<evidence type="ECO:0000256" key="4">
    <source>
        <dbReference type="ARBA" id="ARBA00022692"/>
    </source>
</evidence>